<feature type="transmembrane region" description="Helical" evidence="8">
    <location>
        <begin position="18"/>
        <end position="36"/>
    </location>
</feature>
<dbReference type="PANTHER" id="PTHR45436:SF5">
    <property type="entry name" value="SENSOR HISTIDINE KINASE TRCS"/>
    <property type="match status" value="1"/>
</dbReference>
<comment type="caution">
    <text evidence="10">The sequence shown here is derived from an EMBL/GenBank/DDBJ whole genome shotgun (WGS) entry which is preliminary data.</text>
</comment>
<proteinExistence type="predicted"/>
<dbReference type="Gene3D" id="1.10.287.130">
    <property type="match status" value="1"/>
</dbReference>
<dbReference type="Gene3D" id="3.30.565.10">
    <property type="entry name" value="Histidine kinase-like ATPase, C-terminal domain"/>
    <property type="match status" value="1"/>
</dbReference>
<dbReference type="Pfam" id="PF00512">
    <property type="entry name" value="HisKA"/>
    <property type="match status" value="1"/>
</dbReference>
<dbReference type="GO" id="GO:0000155">
    <property type="term" value="F:phosphorelay sensor kinase activity"/>
    <property type="evidence" value="ECO:0007669"/>
    <property type="project" value="InterPro"/>
</dbReference>
<dbReference type="SUPFAM" id="SSF55874">
    <property type="entry name" value="ATPase domain of HSP90 chaperone/DNA topoisomerase II/histidine kinase"/>
    <property type="match status" value="1"/>
</dbReference>
<sequence length="367" mass="41852">MGGRMNGKSLLSKTMTQFIICTVIILLLATPLFYLLTKYYYAEDMIDIIEATQQGHPLPQLDLEEDIMHGVMIQFALISGVLGIAIVFTMHFIARRLWKPFDETLKRVEKFRLESGVVLQFPDSDIKEFNRLNQAVSLLMENSMKSYRTQKEFTENASHELQTPLAVFQSKLDLLLQQPDMTEQQALVIQDLYKVSGRLSRLNKNLLLLAKIDNKQYPQSDTLDIVAVLNELLPFWESLTGEITISASFREPIFVTNGTRILFESMVNNLVVNAVRHNQPNGIIQLEVGDQRLIVSNTSDEAALDAKLIFNRFYRPSEKVKGNGLGLAIVKAICDYHGWTITYQYTNELHVFTIDFAPSRSITRSRP</sequence>
<feature type="transmembrane region" description="Helical" evidence="8">
    <location>
        <begin position="71"/>
        <end position="94"/>
    </location>
</feature>
<keyword evidence="5 8" id="KW-0812">Transmembrane</keyword>
<dbReference type="AlphaFoldDB" id="W4V0S8"/>
<dbReference type="EMBL" id="BAIV01000042">
    <property type="protein sequence ID" value="GAE86344.1"/>
    <property type="molecule type" value="Genomic_DNA"/>
</dbReference>
<dbReference type="STRING" id="1445607.JCM10512_4850"/>
<dbReference type="EC" id="2.7.13.3" evidence="2"/>
<dbReference type="SMART" id="SM00387">
    <property type="entry name" value="HATPase_c"/>
    <property type="match status" value="1"/>
</dbReference>
<keyword evidence="4" id="KW-0808">Transferase</keyword>
<keyword evidence="6 10" id="KW-0418">Kinase</keyword>
<dbReference type="PROSITE" id="PS50109">
    <property type="entry name" value="HIS_KIN"/>
    <property type="match status" value="1"/>
</dbReference>
<dbReference type="Pfam" id="PF02518">
    <property type="entry name" value="HATPase_c"/>
    <property type="match status" value="1"/>
</dbReference>
<dbReference type="InterPro" id="IPR036890">
    <property type="entry name" value="HATPase_C_sf"/>
</dbReference>
<evidence type="ECO:0000313" key="11">
    <source>
        <dbReference type="Proteomes" id="UP000019131"/>
    </source>
</evidence>
<dbReference type="Proteomes" id="UP000019131">
    <property type="component" value="Unassembled WGS sequence"/>
</dbReference>
<evidence type="ECO:0000256" key="4">
    <source>
        <dbReference type="ARBA" id="ARBA00022679"/>
    </source>
</evidence>
<evidence type="ECO:0000256" key="2">
    <source>
        <dbReference type="ARBA" id="ARBA00012438"/>
    </source>
</evidence>
<evidence type="ECO:0000256" key="6">
    <source>
        <dbReference type="ARBA" id="ARBA00022777"/>
    </source>
</evidence>
<reference evidence="10 11" key="1">
    <citation type="journal article" date="2014" name="Genome Announc.">
        <title>Draft Genome Sequence of Bacteroides reticulotermitis Strain JCM 10512T, Isolated from the Gut of a Termite.</title>
        <authorList>
            <person name="Yuki M."/>
            <person name="Oshima K."/>
            <person name="Suda W."/>
            <person name="Sakamoto M."/>
            <person name="Iida T."/>
            <person name="Hattori M."/>
            <person name="Ohkuma M."/>
        </authorList>
    </citation>
    <scope>NUCLEOTIDE SEQUENCE [LARGE SCALE GENOMIC DNA]</scope>
    <source>
        <strain evidence="10 11">JCM 10512</strain>
    </source>
</reference>
<evidence type="ECO:0000256" key="7">
    <source>
        <dbReference type="ARBA" id="ARBA00022989"/>
    </source>
</evidence>
<feature type="domain" description="Histidine kinase" evidence="9">
    <location>
        <begin position="156"/>
        <end position="360"/>
    </location>
</feature>
<dbReference type="PANTHER" id="PTHR45436">
    <property type="entry name" value="SENSOR HISTIDINE KINASE YKOH"/>
    <property type="match status" value="1"/>
</dbReference>
<organism evidence="10 11">
    <name type="scientific">Bacteroides reticulotermitis JCM 10512</name>
    <dbReference type="NCBI Taxonomy" id="1445607"/>
    <lineage>
        <taxon>Bacteria</taxon>
        <taxon>Pseudomonadati</taxon>
        <taxon>Bacteroidota</taxon>
        <taxon>Bacteroidia</taxon>
        <taxon>Bacteroidales</taxon>
        <taxon>Bacteroidaceae</taxon>
        <taxon>Bacteroides</taxon>
    </lineage>
</organism>
<evidence type="ECO:0000256" key="8">
    <source>
        <dbReference type="SAM" id="Phobius"/>
    </source>
</evidence>
<accession>W4V0S8</accession>
<dbReference type="SMART" id="SM00388">
    <property type="entry name" value="HisKA"/>
    <property type="match status" value="1"/>
</dbReference>
<evidence type="ECO:0000259" key="9">
    <source>
        <dbReference type="PROSITE" id="PS50109"/>
    </source>
</evidence>
<evidence type="ECO:0000256" key="5">
    <source>
        <dbReference type="ARBA" id="ARBA00022692"/>
    </source>
</evidence>
<evidence type="ECO:0000313" key="10">
    <source>
        <dbReference type="EMBL" id="GAE86344.1"/>
    </source>
</evidence>
<dbReference type="CDD" id="cd00082">
    <property type="entry name" value="HisKA"/>
    <property type="match status" value="1"/>
</dbReference>
<dbReference type="GO" id="GO:0005886">
    <property type="term" value="C:plasma membrane"/>
    <property type="evidence" value="ECO:0007669"/>
    <property type="project" value="TreeGrafter"/>
</dbReference>
<comment type="catalytic activity">
    <reaction evidence="1">
        <text>ATP + protein L-histidine = ADP + protein N-phospho-L-histidine.</text>
        <dbReference type="EC" id="2.7.13.3"/>
    </reaction>
</comment>
<protein>
    <recommendedName>
        <fullName evidence="2">histidine kinase</fullName>
        <ecNumber evidence="2">2.7.13.3</ecNumber>
    </recommendedName>
</protein>
<keyword evidence="7 8" id="KW-1133">Transmembrane helix</keyword>
<dbReference type="InterPro" id="IPR036097">
    <property type="entry name" value="HisK_dim/P_sf"/>
</dbReference>
<keyword evidence="11" id="KW-1185">Reference proteome</keyword>
<evidence type="ECO:0000256" key="1">
    <source>
        <dbReference type="ARBA" id="ARBA00000085"/>
    </source>
</evidence>
<dbReference type="InterPro" id="IPR003661">
    <property type="entry name" value="HisK_dim/P_dom"/>
</dbReference>
<dbReference type="InterPro" id="IPR050428">
    <property type="entry name" value="TCS_sensor_his_kinase"/>
</dbReference>
<dbReference type="InterPro" id="IPR003594">
    <property type="entry name" value="HATPase_dom"/>
</dbReference>
<evidence type="ECO:0000256" key="3">
    <source>
        <dbReference type="ARBA" id="ARBA00022553"/>
    </source>
</evidence>
<dbReference type="InterPro" id="IPR005467">
    <property type="entry name" value="His_kinase_dom"/>
</dbReference>
<dbReference type="RefSeq" id="WP_244437331.1">
    <property type="nucleotide sequence ID" value="NZ_BAIV01000042.1"/>
</dbReference>
<gene>
    <name evidence="10" type="ORF">JCM10512_4850</name>
</gene>
<keyword evidence="8" id="KW-0472">Membrane</keyword>
<dbReference type="SUPFAM" id="SSF47384">
    <property type="entry name" value="Homodimeric domain of signal transducing histidine kinase"/>
    <property type="match status" value="1"/>
</dbReference>
<keyword evidence="3" id="KW-0597">Phosphoprotein</keyword>
<name>W4V0S8_9BACE</name>